<keyword evidence="5 10" id="KW-0812">Transmembrane</keyword>
<feature type="transmembrane region" description="Helical" evidence="10">
    <location>
        <begin position="238"/>
        <end position="271"/>
    </location>
</feature>
<keyword evidence="8 10" id="KW-0472">Membrane</keyword>
<feature type="transmembrane region" description="Helical" evidence="10">
    <location>
        <begin position="283"/>
        <end position="302"/>
    </location>
</feature>
<dbReference type="GO" id="GO:0005886">
    <property type="term" value="C:plasma membrane"/>
    <property type="evidence" value="ECO:0007669"/>
    <property type="project" value="UniProtKB-SubCell"/>
</dbReference>
<protein>
    <recommendedName>
        <fullName evidence="9">Multidrug-efflux transporter</fullName>
    </recommendedName>
</protein>
<keyword evidence="7" id="KW-0406">Ion transport</keyword>
<evidence type="ECO:0000256" key="2">
    <source>
        <dbReference type="ARBA" id="ARBA00022448"/>
    </source>
</evidence>
<dbReference type="GO" id="GO:0006811">
    <property type="term" value="P:monoatomic ion transport"/>
    <property type="evidence" value="ECO:0007669"/>
    <property type="project" value="UniProtKB-KW"/>
</dbReference>
<dbReference type="InterPro" id="IPR002528">
    <property type="entry name" value="MATE_fam"/>
</dbReference>
<comment type="caution">
    <text evidence="11">The sequence shown here is derived from an EMBL/GenBank/DDBJ whole genome shotgun (WGS) entry which is preliminary data.</text>
</comment>
<feature type="transmembrane region" description="Helical" evidence="10">
    <location>
        <begin position="53"/>
        <end position="76"/>
    </location>
</feature>
<evidence type="ECO:0000256" key="1">
    <source>
        <dbReference type="ARBA" id="ARBA00004651"/>
    </source>
</evidence>
<dbReference type="PANTHER" id="PTHR43298">
    <property type="entry name" value="MULTIDRUG RESISTANCE PROTEIN NORM-RELATED"/>
    <property type="match status" value="1"/>
</dbReference>
<evidence type="ECO:0000256" key="4">
    <source>
        <dbReference type="ARBA" id="ARBA00022475"/>
    </source>
</evidence>
<evidence type="ECO:0000256" key="7">
    <source>
        <dbReference type="ARBA" id="ARBA00023065"/>
    </source>
</evidence>
<proteinExistence type="predicted"/>
<evidence type="ECO:0000256" key="10">
    <source>
        <dbReference type="SAM" id="Phobius"/>
    </source>
</evidence>
<dbReference type="GO" id="GO:0015297">
    <property type="term" value="F:antiporter activity"/>
    <property type="evidence" value="ECO:0007669"/>
    <property type="project" value="UniProtKB-KW"/>
</dbReference>
<evidence type="ECO:0000256" key="6">
    <source>
        <dbReference type="ARBA" id="ARBA00022989"/>
    </source>
</evidence>
<keyword evidence="4" id="KW-1003">Cell membrane</keyword>
<feature type="transmembrane region" description="Helical" evidence="10">
    <location>
        <begin position="96"/>
        <end position="118"/>
    </location>
</feature>
<name>W2C591_9BACT</name>
<dbReference type="AlphaFoldDB" id="W2C591"/>
<dbReference type="InterPro" id="IPR050222">
    <property type="entry name" value="MATE_MdtK"/>
</dbReference>
<keyword evidence="6 10" id="KW-1133">Transmembrane helix</keyword>
<evidence type="ECO:0000256" key="5">
    <source>
        <dbReference type="ARBA" id="ARBA00022692"/>
    </source>
</evidence>
<dbReference type="PATRIC" id="fig|1411148.3.peg.627"/>
<evidence type="ECO:0000313" key="12">
    <source>
        <dbReference type="Proteomes" id="UP000018837"/>
    </source>
</evidence>
<dbReference type="PIRSF" id="PIRSF006603">
    <property type="entry name" value="DinF"/>
    <property type="match status" value="1"/>
</dbReference>
<dbReference type="Proteomes" id="UP000018837">
    <property type="component" value="Unassembled WGS sequence"/>
</dbReference>
<dbReference type="PANTHER" id="PTHR43298:SF2">
    <property type="entry name" value="FMN_FAD EXPORTER YEEO-RELATED"/>
    <property type="match status" value="1"/>
</dbReference>
<dbReference type="EMBL" id="AYUF01000362">
    <property type="protein sequence ID" value="ETK02399.1"/>
    <property type="molecule type" value="Genomic_DNA"/>
</dbReference>
<feature type="transmembrane region" description="Helical" evidence="10">
    <location>
        <begin position="415"/>
        <end position="435"/>
    </location>
</feature>
<dbReference type="Pfam" id="PF01554">
    <property type="entry name" value="MatE"/>
    <property type="match status" value="2"/>
</dbReference>
<evidence type="ECO:0000313" key="11">
    <source>
        <dbReference type="EMBL" id="ETK02399.1"/>
    </source>
</evidence>
<evidence type="ECO:0000256" key="3">
    <source>
        <dbReference type="ARBA" id="ARBA00022449"/>
    </source>
</evidence>
<dbReference type="CDD" id="cd13131">
    <property type="entry name" value="MATE_NorM_like"/>
    <property type="match status" value="1"/>
</dbReference>
<evidence type="ECO:0000256" key="8">
    <source>
        <dbReference type="ARBA" id="ARBA00023136"/>
    </source>
</evidence>
<feature type="transmembrane region" description="Helical" evidence="10">
    <location>
        <begin position="20"/>
        <end position="41"/>
    </location>
</feature>
<feature type="transmembrane region" description="Helical" evidence="10">
    <location>
        <begin position="390"/>
        <end position="409"/>
    </location>
</feature>
<feature type="transmembrane region" description="Helical" evidence="10">
    <location>
        <begin position="130"/>
        <end position="149"/>
    </location>
</feature>
<accession>W2C591</accession>
<keyword evidence="3" id="KW-0050">Antiport</keyword>
<keyword evidence="2" id="KW-0813">Transport</keyword>
<dbReference type="GO" id="GO:0042910">
    <property type="term" value="F:xenobiotic transmembrane transporter activity"/>
    <property type="evidence" value="ECO:0007669"/>
    <property type="project" value="InterPro"/>
</dbReference>
<dbReference type="NCBIfam" id="TIGR00797">
    <property type="entry name" value="matE"/>
    <property type="match status" value="1"/>
</dbReference>
<gene>
    <name evidence="11" type="ORF">N425_04540</name>
</gene>
<feature type="transmembrane region" description="Helical" evidence="10">
    <location>
        <begin position="161"/>
        <end position="182"/>
    </location>
</feature>
<comment type="subcellular location">
    <subcellularLocation>
        <location evidence="1">Cell membrane</location>
        <topology evidence="1">Multi-pass membrane protein</topology>
    </subcellularLocation>
</comment>
<dbReference type="InterPro" id="IPR048279">
    <property type="entry name" value="MdtK-like"/>
</dbReference>
<organism evidence="11 12">
    <name type="scientific">Tannerella sp. oral taxon BU063 isolate Cell 2</name>
    <dbReference type="NCBI Taxonomy" id="1411148"/>
    <lineage>
        <taxon>Bacteria</taxon>
        <taxon>Pseudomonadati</taxon>
        <taxon>Bacteroidota</taxon>
        <taxon>Bacteroidia</taxon>
        <taxon>Bacteroidales</taxon>
        <taxon>Tannerellaceae</taxon>
        <taxon>Tannerella</taxon>
    </lineage>
</organism>
<feature type="transmembrane region" description="Helical" evidence="10">
    <location>
        <begin position="194"/>
        <end position="217"/>
    </location>
</feature>
<evidence type="ECO:0000256" key="9">
    <source>
        <dbReference type="ARBA" id="ARBA00031636"/>
    </source>
</evidence>
<reference evidence="11 12" key="1">
    <citation type="submission" date="2013-11" db="EMBL/GenBank/DDBJ databases">
        <title>Single cell genomics of uncultured Tannerella BU063 (oral taxon 286).</title>
        <authorList>
            <person name="Beall C.J."/>
            <person name="Campbell A.G."/>
            <person name="Griffen A.L."/>
            <person name="Podar M."/>
            <person name="Leys E.J."/>
        </authorList>
    </citation>
    <scope>NUCLEOTIDE SEQUENCE [LARGE SCALE GENOMIC DNA]</scope>
    <source>
        <strain evidence="11">Cell 2</strain>
    </source>
</reference>
<sequence length="457" mass="49897">MAYSLRTYLPFYRRNLKVALPIVFSQLGGALVQLVDTLMVGRLGTVQLASVSFATSVFIIGFVFSIGILMGLTPLVGMAYVRGDRARVTDLFQNSLTLATLSAVVMCSLLFGVIHLMPYMGQDAAVVETAIPYFKTLVFSLIPFLYFTAIKQFFEGMGNTMIAMVITIISNLINVLFNYLLIYGKFGFPELGVLGAGVSTLISRLTMPLMFLLAIRLRSEWWAYFRAFRMHLFSWRRLIELVKVGAPIAAHMLLEVLAFALSAIMVGWLGATPQAGHQIAQNMSHLTYMIVLGIGAATTVRVSHQLGALDLDAARKAGNASVHLCLVYNTLAGTLLITFRHAIASAFTSDPAVIDIGGRLIIMAGIFQVPDGLQTIGAGILRGLTDVKIVMLYAFVAYICINLPFGYLLGFVFQFGAIGVWAGFIFGLSVAAVLFRLRCRKMFRQLAASGKYAVKTA</sequence>